<dbReference type="FunFam" id="3.30.300.70:FF:000001">
    <property type="entry name" value="Ribosome maturation factor RimP"/>
    <property type="match status" value="1"/>
</dbReference>
<dbReference type="PANTHER" id="PTHR33867:SF1">
    <property type="entry name" value="RIBOSOME MATURATION FACTOR RIMP"/>
    <property type="match status" value="1"/>
</dbReference>
<keyword evidence="2 3" id="KW-0690">Ribosome biogenesis</keyword>
<evidence type="ECO:0000313" key="6">
    <source>
        <dbReference type="EMBL" id="OBY11268.1"/>
    </source>
</evidence>
<evidence type="ECO:0000256" key="3">
    <source>
        <dbReference type="HAMAP-Rule" id="MF_01077"/>
    </source>
</evidence>
<dbReference type="OrthoDB" id="9805006at2"/>
<dbReference type="PANTHER" id="PTHR33867">
    <property type="entry name" value="RIBOSOME MATURATION FACTOR RIMP"/>
    <property type="match status" value="1"/>
</dbReference>
<feature type="domain" description="Ribosome maturation factor RimP N-terminal" evidence="4">
    <location>
        <begin position="13"/>
        <end position="85"/>
    </location>
</feature>
<dbReference type="RefSeq" id="WP_027097540.1">
    <property type="nucleotide sequence ID" value="NZ_CABHIH010000001.1"/>
</dbReference>
<organism evidence="6 7">
    <name type="scientific">Clostridium paraputrificum</name>
    <dbReference type="NCBI Taxonomy" id="29363"/>
    <lineage>
        <taxon>Bacteria</taxon>
        <taxon>Bacillati</taxon>
        <taxon>Bacillota</taxon>
        <taxon>Clostridia</taxon>
        <taxon>Eubacteriales</taxon>
        <taxon>Clostridiaceae</taxon>
        <taxon>Clostridium</taxon>
    </lineage>
</organism>
<dbReference type="GeneID" id="42775375"/>
<keyword evidence="1 3" id="KW-0963">Cytoplasm</keyword>
<name>A0A174VW15_9CLOT</name>
<dbReference type="CDD" id="cd01734">
    <property type="entry name" value="YlxS_C"/>
    <property type="match status" value="1"/>
</dbReference>
<protein>
    <recommendedName>
        <fullName evidence="3">Ribosome maturation factor RimP</fullName>
    </recommendedName>
</protein>
<dbReference type="InterPro" id="IPR036847">
    <property type="entry name" value="RimP_C_sf"/>
</dbReference>
<sequence>MQREGLVEKVSALVQPIADELNYELYYVEYVKESGENFLRIYIDKEEGSISLTDCETLSRRVSTMLDEEDPIPDSYYLEVSSPGLNRGLYNDKHYNRFVGREVEIKLSGAVNGSKNFNGILKGVTEDSIIINNGEDVTIPKNKIKKANLDGEI</sequence>
<dbReference type="AlphaFoldDB" id="A0A174VW15"/>
<dbReference type="InterPro" id="IPR003728">
    <property type="entry name" value="Ribosome_maturation_RimP"/>
</dbReference>
<dbReference type="GO" id="GO:0005829">
    <property type="term" value="C:cytosol"/>
    <property type="evidence" value="ECO:0007669"/>
    <property type="project" value="TreeGrafter"/>
</dbReference>
<evidence type="ECO:0000259" key="5">
    <source>
        <dbReference type="Pfam" id="PF17384"/>
    </source>
</evidence>
<evidence type="ECO:0000256" key="1">
    <source>
        <dbReference type="ARBA" id="ARBA00022490"/>
    </source>
</evidence>
<dbReference type="Gene3D" id="2.30.30.180">
    <property type="entry name" value="Ribosome maturation factor RimP, C-terminal domain"/>
    <property type="match status" value="1"/>
</dbReference>
<comment type="function">
    <text evidence="3">Required for maturation of 30S ribosomal subunits.</text>
</comment>
<dbReference type="InterPro" id="IPR028989">
    <property type="entry name" value="RimP_N"/>
</dbReference>
<dbReference type="InterPro" id="IPR035956">
    <property type="entry name" value="RimP_N_sf"/>
</dbReference>
<dbReference type="EMBL" id="MAPZ01000016">
    <property type="protein sequence ID" value="OBY11268.1"/>
    <property type="molecule type" value="Genomic_DNA"/>
</dbReference>
<dbReference type="InterPro" id="IPR028998">
    <property type="entry name" value="RimP_C"/>
</dbReference>
<gene>
    <name evidence="3" type="primary">rimP</name>
    <name evidence="6" type="ORF">CP373A1_07165</name>
</gene>
<dbReference type="Gene3D" id="3.30.300.70">
    <property type="entry name" value="RimP-like superfamily, N-terminal"/>
    <property type="match status" value="1"/>
</dbReference>
<dbReference type="Pfam" id="PF17384">
    <property type="entry name" value="DUF150_C"/>
    <property type="match status" value="1"/>
</dbReference>
<evidence type="ECO:0000259" key="4">
    <source>
        <dbReference type="Pfam" id="PF02576"/>
    </source>
</evidence>
<comment type="subcellular location">
    <subcellularLocation>
        <location evidence="3">Cytoplasm</location>
    </subcellularLocation>
</comment>
<accession>A0A174VW15</accession>
<dbReference type="GO" id="GO:0000028">
    <property type="term" value="P:ribosomal small subunit assembly"/>
    <property type="evidence" value="ECO:0007669"/>
    <property type="project" value="TreeGrafter"/>
</dbReference>
<comment type="similarity">
    <text evidence="3">Belongs to the RimP family.</text>
</comment>
<evidence type="ECO:0000256" key="2">
    <source>
        <dbReference type="ARBA" id="ARBA00022517"/>
    </source>
</evidence>
<dbReference type="eggNOG" id="COG0779">
    <property type="taxonomic scope" value="Bacteria"/>
</dbReference>
<dbReference type="HAMAP" id="MF_01077">
    <property type="entry name" value="RimP"/>
    <property type="match status" value="1"/>
</dbReference>
<dbReference type="SUPFAM" id="SSF75420">
    <property type="entry name" value="YhbC-like, N-terminal domain"/>
    <property type="match status" value="1"/>
</dbReference>
<feature type="domain" description="Ribosome maturation factor RimP C-terminal" evidence="5">
    <location>
        <begin position="90"/>
        <end position="152"/>
    </location>
</feature>
<dbReference type="SUPFAM" id="SSF74942">
    <property type="entry name" value="YhbC-like, C-terminal domain"/>
    <property type="match status" value="1"/>
</dbReference>
<evidence type="ECO:0000313" key="7">
    <source>
        <dbReference type="Proteomes" id="UP000092714"/>
    </source>
</evidence>
<dbReference type="Pfam" id="PF02576">
    <property type="entry name" value="RimP_N"/>
    <property type="match status" value="1"/>
</dbReference>
<comment type="caution">
    <text evidence="6">The sequence shown here is derived from an EMBL/GenBank/DDBJ whole genome shotgun (WGS) entry which is preliminary data.</text>
</comment>
<proteinExistence type="inferred from homology"/>
<reference evidence="6 7" key="1">
    <citation type="submission" date="2016-06" db="EMBL/GenBank/DDBJ databases">
        <authorList>
            <person name="Kjaerup R.B."/>
            <person name="Dalgaard T.S."/>
            <person name="Juul-Madsen H.R."/>
        </authorList>
    </citation>
    <scope>NUCLEOTIDE SEQUENCE [LARGE SCALE GENOMIC DNA]</scope>
    <source>
        <strain evidence="6 7">373-A1</strain>
    </source>
</reference>
<dbReference type="GO" id="GO:0006412">
    <property type="term" value="P:translation"/>
    <property type="evidence" value="ECO:0007669"/>
    <property type="project" value="TreeGrafter"/>
</dbReference>
<keyword evidence="7" id="KW-1185">Reference proteome</keyword>
<dbReference type="Proteomes" id="UP000092714">
    <property type="component" value="Unassembled WGS sequence"/>
</dbReference>
<dbReference type="NCBIfam" id="NF000934">
    <property type="entry name" value="PRK00092.3-1"/>
    <property type="match status" value="1"/>
</dbReference>